<name>A0AAP3AMZ4_RIEAN</name>
<protein>
    <submittedName>
        <fullName evidence="1">Toprim domain-containing protein</fullName>
    </submittedName>
</protein>
<gene>
    <name evidence="1" type="ORF">OKE68_09905</name>
</gene>
<evidence type="ECO:0000313" key="1">
    <source>
        <dbReference type="EMBL" id="MCW0524627.1"/>
    </source>
</evidence>
<reference evidence="1" key="1">
    <citation type="submission" date="2022-10" db="EMBL/GenBank/DDBJ databases">
        <title>Sifting through the core-genome to identify putative cross-protective antigens against Riemerella anatipestifer.</title>
        <authorList>
            <person name="Zheng X."/>
            <person name="Zhang W."/>
        </authorList>
    </citation>
    <scope>NUCLEOTIDE SEQUENCE</scope>
    <source>
        <strain evidence="1">ZWRA178</strain>
    </source>
</reference>
<organism evidence="1 2">
    <name type="scientific">Riemerella anatipestifer</name>
    <name type="common">Moraxella anatipestifer</name>
    <dbReference type="NCBI Taxonomy" id="34085"/>
    <lineage>
        <taxon>Bacteria</taxon>
        <taxon>Pseudomonadati</taxon>
        <taxon>Bacteroidota</taxon>
        <taxon>Flavobacteriia</taxon>
        <taxon>Flavobacteriales</taxon>
        <taxon>Weeksellaceae</taxon>
        <taxon>Riemerella</taxon>
    </lineage>
</organism>
<dbReference type="Proteomes" id="UP001207440">
    <property type="component" value="Unassembled WGS sequence"/>
</dbReference>
<evidence type="ECO:0000313" key="2">
    <source>
        <dbReference type="Proteomes" id="UP001207440"/>
    </source>
</evidence>
<dbReference type="EMBL" id="JAOZYT010000082">
    <property type="protein sequence ID" value="MCW0524627.1"/>
    <property type="molecule type" value="Genomic_DNA"/>
</dbReference>
<accession>A0AAP3AMZ4</accession>
<sequence length="69" mass="8419">MENYQKIELYLDNDRAGDLLAEKLNKLHSNVIDQRNQHKDFKDLNEYLISKKSEEQIHIEEKPTYKMRR</sequence>
<dbReference type="Pfam" id="PF13155">
    <property type="entry name" value="Toprim_2"/>
    <property type="match status" value="1"/>
</dbReference>
<dbReference type="Gene3D" id="3.40.1360.10">
    <property type="match status" value="1"/>
</dbReference>
<proteinExistence type="predicted"/>
<dbReference type="RefSeq" id="WP_225908275.1">
    <property type="nucleotide sequence ID" value="NZ_CP033039.1"/>
</dbReference>
<comment type="caution">
    <text evidence="1">The sequence shown here is derived from an EMBL/GenBank/DDBJ whole genome shotgun (WGS) entry which is preliminary data.</text>
</comment>
<dbReference type="AlphaFoldDB" id="A0AAP3AMZ4"/>